<evidence type="ECO:0000256" key="5">
    <source>
        <dbReference type="ARBA" id="ARBA00022692"/>
    </source>
</evidence>
<evidence type="ECO:0000313" key="15">
    <source>
        <dbReference type="Proteomes" id="UP000770717"/>
    </source>
</evidence>
<keyword evidence="7 12" id="KW-0297">G-protein coupled receptor</keyword>
<feature type="non-terminal residue" evidence="14">
    <location>
        <position position="283"/>
    </location>
</feature>
<keyword evidence="3 12" id="KW-0919">Taste</keyword>
<dbReference type="GO" id="GO:0016020">
    <property type="term" value="C:membrane"/>
    <property type="evidence" value="ECO:0007669"/>
    <property type="project" value="UniProtKB-SubCell"/>
</dbReference>
<reference evidence="14" key="1">
    <citation type="thesis" date="2020" institute="ProQuest LLC" country="789 East Eisenhower Parkway, Ann Arbor, MI, USA">
        <title>Comparative Genomics and Chromosome Evolution.</title>
        <authorList>
            <person name="Mudd A.B."/>
        </authorList>
    </citation>
    <scope>NUCLEOTIDE SEQUENCE</scope>
    <source>
        <strain evidence="14">HN-11 Male</strain>
        <tissue evidence="14">Kidney and liver</tissue>
    </source>
</reference>
<dbReference type="Proteomes" id="UP000770717">
    <property type="component" value="Unassembled WGS sequence"/>
</dbReference>
<dbReference type="PANTHER" id="PTHR11394:SF152">
    <property type="entry name" value="TASTE RECEPTOR TYPE 2"/>
    <property type="match status" value="1"/>
</dbReference>
<sequence length="283" mass="32607">MVNMTIVAAIFLKWKAQRSLQTIYKILGCLALSRCLHLLSVLFYYIFVVINSRIFPDMIFGTVMHVETTFLYYTNLWFATILCVFYCVKITSYNNAFWIFLKMKISTVISWFLLISLLFSASSSLPLIFNIFNLKPESLLSSTIENMTICNNGTVMNFQTDLLIFLIGSCPPFLIFCVTICLLLHFLWMHTRRMRSSGSNFRCSNSGSHFSAVKSMSLFLVLQIIYFIVTIVSISGRMYGYKIWQWVIPITICSPIFLHSFYIISSNSDLKKTCLSVLHVITL</sequence>
<evidence type="ECO:0000313" key="14">
    <source>
        <dbReference type="EMBL" id="KAG9468186.1"/>
    </source>
</evidence>
<dbReference type="SUPFAM" id="SSF81321">
    <property type="entry name" value="Family A G protein-coupled receptor-like"/>
    <property type="match status" value="1"/>
</dbReference>
<evidence type="ECO:0000256" key="11">
    <source>
        <dbReference type="RuleBase" id="RU004423"/>
    </source>
</evidence>
<evidence type="ECO:0000256" key="13">
    <source>
        <dbReference type="SAM" id="Phobius"/>
    </source>
</evidence>
<comment type="subcellular location">
    <subcellularLocation>
        <location evidence="1 12">Membrane</location>
        <topology evidence="1 12">Multi-pass membrane protein</topology>
    </subcellularLocation>
</comment>
<name>A0A8J6JR27_ELECQ</name>
<dbReference type="GO" id="GO:0004930">
    <property type="term" value="F:G protein-coupled receptor activity"/>
    <property type="evidence" value="ECO:0007669"/>
    <property type="project" value="UniProtKB-KW"/>
</dbReference>
<evidence type="ECO:0000256" key="10">
    <source>
        <dbReference type="ARBA" id="ARBA00023224"/>
    </source>
</evidence>
<evidence type="ECO:0000256" key="1">
    <source>
        <dbReference type="ARBA" id="ARBA00004141"/>
    </source>
</evidence>
<keyword evidence="4 12" id="KW-0716">Sensory transduction</keyword>
<feature type="transmembrane region" description="Helical" evidence="13">
    <location>
        <begin position="162"/>
        <end position="188"/>
    </location>
</feature>
<dbReference type="OrthoDB" id="8876749at2759"/>
<keyword evidence="5 12" id="KW-0812">Transmembrane</keyword>
<evidence type="ECO:0000256" key="8">
    <source>
        <dbReference type="ARBA" id="ARBA00023136"/>
    </source>
</evidence>
<feature type="transmembrane region" description="Helical" evidence="13">
    <location>
        <begin position="243"/>
        <end position="264"/>
    </location>
</feature>
<keyword evidence="8 12" id="KW-0472">Membrane</keyword>
<evidence type="ECO:0000256" key="2">
    <source>
        <dbReference type="ARBA" id="ARBA00007376"/>
    </source>
</evidence>
<protein>
    <recommendedName>
        <fullName evidence="12">Taste receptor type 2</fullName>
    </recommendedName>
</protein>
<feature type="transmembrane region" description="Helical" evidence="13">
    <location>
        <begin position="23"/>
        <end position="50"/>
    </location>
</feature>
<proteinExistence type="inferred from homology"/>
<feature type="transmembrane region" description="Helical" evidence="13">
    <location>
        <begin position="108"/>
        <end position="132"/>
    </location>
</feature>
<evidence type="ECO:0000256" key="9">
    <source>
        <dbReference type="ARBA" id="ARBA00023170"/>
    </source>
</evidence>
<dbReference type="PANTHER" id="PTHR11394">
    <property type="entry name" value="TASTE RECEPTOR TYPE 2"/>
    <property type="match status" value="1"/>
</dbReference>
<dbReference type="InterPro" id="IPR007960">
    <property type="entry name" value="TAS2R"/>
</dbReference>
<evidence type="ECO:0000256" key="3">
    <source>
        <dbReference type="ARBA" id="ARBA00022480"/>
    </source>
</evidence>
<dbReference type="AlphaFoldDB" id="A0A8J6JR27"/>
<organism evidence="14 15">
    <name type="scientific">Eleutherodactylus coqui</name>
    <name type="common">Puerto Rican coqui</name>
    <dbReference type="NCBI Taxonomy" id="57060"/>
    <lineage>
        <taxon>Eukaryota</taxon>
        <taxon>Metazoa</taxon>
        <taxon>Chordata</taxon>
        <taxon>Craniata</taxon>
        <taxon>Vertebrata</taxon>
        <taxon>Euteleostomi</taxon>
        <taxon>Amphibia</taxon>
        <taxon>Batrachia</taxon>
        <taxon>Anura</taxon>
        <taxon>Neobatrachia</taxon>
        <taxon>Hyloidea</taxon>
        <taxon>Eleutherodactylidae</taxon>
        <taxon>Eleutherodactylinae</taxon>
        <taxon>Eleutherodactylus</taxon>
        <taxon>Eleutherodactylus</taxon>
    </lineage>
</organism>
<comment type="similarity">
    <text evidence="2 11">Belongs to the G-protein coupled receptor T2R family.</text>
</comment>
<gene>
    <name evidence="14" type="ORF">GDO78_023313</name>
</gene>
<keyword evidence="15" id="KW-1185">Reference proteome</keyword>
<evidence type="ECO:0000256" key="4">
    <source>
        <dbReference type="ARBA" id="ARBA00022606"/>
    </source>
</evidence>
<dbReference type="GO" id="GO:0033038">
    <property type="term" value="F:bitter taste receptor activity"/>
    <property type="evidence" value="ECO:0007669"/>
    <property type="project" value="InterPro"/>
</dbReference>
<keyword evidence="10 12" id="KW-0807">Transducer</keyword>
<comment type="caution">
    <text evidence="14">The sequence shown here is derived from an EMBL/GenBank/DDBJ whole genome shotgun (WGS) entry which is preliminary data.</text>
</comment>
<keyword evidence="6 13" id="KW-1133">Transmembrane helix</keyword>
<dbReference type="Pfam" id="PF05296">
    <property type="entry name" value="TAS2R"/>
    <property type="match status" value="1"/>
</dbReference>
<accession>A0A8J6JR27</accession>
<keyword evidence="9 12" id="KW-0675">Receptor</keyword>
<evidence type="ECO:0000256" key="6">
    <source>
        <dbReference type="ARBA" id="ARBA00022989"/>
    </source>
</evidence>
<evidence type="ECO:0000256" key="7">
    <source>
        <dbReference type="ARBA" id="ARBA00023040"/>
    </source>
</evidence>
<feature type="transmembrane region" description="Helical" evidence="13">
    <location>
        <begin position="70"/>
        <end position="88"/>
    </location>
</feature>
<dbReference type="EMBL" id="WNTK01001005">
    <property type="protein sequence ID" value="KAG9468186.1"/>
    <property type="molecule type" value="Genomic_DNA"/>
</dbReference>
<evidence type="ECO:0000256" key="12">
    <source>
        <dbReference type="RuleBase" id="RU004424"/>
    </source>
</evidence>
<feature type="transmembrane region" description="Helical" evidence="13">
    <location>
        <begin position="218"/>
        <end position="237"/>
    </location>
</feature>